<feature type="non-terminal residue" evidence="1">
    <location>
        <position position="69"/>
    </location>
</feature>
<dbReference type="AlphaFoldDB" id="A0A8S2QPW5"/>
<proteinExistence type="predicted"/>
<organism evidence="1 2">
    <name type="scientific">Rotaria magnacalcarata</name>
    <dbReference type="NCBI Taxonomy" id="392030"/>
    <lineage>
        <taxon>Eukaryota</taxon>
        <taxon>Metazoa</taxon>
        <taxon>Spiralia</taxon>
        <taxon>Gnathifera</taxon>
        <taxon>Rotifera</taxon>
        <taxon>Eurotatoria</taxon>
        <taxon>Bdelloidea</taxon>
        <taxon>Philodinida</taxon>
        <taxon>Philodinidae</taxon>
        <taxon>Rotaria</taxon>
    </lineage>
</organism>
<protein>
    <submittedName>
        <fullName evidence="1">Uncharacterized protein</fullName>
    </submittedName>
</protein>
<dbReference type="Proteomes" id="UP000681967">
    <property type="component" value="Unassembled WGS sequence"/>
</dbReference>
<evidence type="ECO:0000313" key="1">
    <source>
        <dbReference type="EMBL" id="CAF4115586.1"/>
    </source>
</evidence>
<name>A0A8S2QPW5_9BILA</name>
<evidence type="ECO:0000313" key="2">
    <source>
        <dbReference type="Proteomes" id="UP000681967"/>
    </source>
</evidence>
<gene>
    <name evidence="1" type="ORF">BYL167_LOCUS19811</name>
</gene>
<accession>A0A8S2QPW5</accession>
<dbReference type="EMBL" id="CAJOBH010008521">
    <property type="protein sequence ID" value="CAF4115586.1"/>
    <property type="molecule type" value="Genomic_DNA"/>
</dbReference>
<sequence length="69" mass="7768">MQLPIPTPQYHWMKPSINNTLNTSTIGKTGSQLSNINTSLNIGTKTRPKYTPITISIPKYGELNPRRSR</sequence>
<comment type="caution">
    <text evidence="1">The sequence shown here is derived from an EMBL/GenBank/DDBJ whole genome shotgun (WGS) entry which is preliminary data.</text>
</comment>
<reference evidence="1" key="1">
    <citation type="submission" date="2021-02" db="EMBL/GenBank/DDBJ databases">
        <authorList>
            <person name="Nowell W R."/>
        </authorList>
    </citation>
    <scope>NUCLEOTIDE SEQUENCE</scope>
</reference>